<gene>
    <name evidence="12" type="ORF">FVE67_08680</name>
</gene>
<evidence type="ECO:0000256" key="10">
    <source>
        <dbReference type="SAM" id="Coils"/>
    </source>
</evidence>
<evidence type="ECO:0000256" key="3">
    <source>
        <dbReference type="ARBA" id="ARBA00006602"/>
    </source>
</evidence>
<evidence type="ECO:0000256" key="6">
    <source>
        <dbReference type="ARBA" id="ARBA00022490"/>
    </source>
</evidence>
<reference evidence="12 13" key="1">
    <citation type="submission" date="2019-08" db="EMBL/GenBank/DDBJ databases">
        <title>Complete genome sequence of Thermosulfurimonas marina SU872T, an anaerobic thermophilic chemolithoautotrophic bacterium isolated from a shallow marine hydrothermal vent.</title>
        <authorList>
            <person name="Allioux M."/>
            <person name="Jebbar M."/>
            <person name="Slobodkina G."/>
            <person name="Slobodkin A."/>
            <person name="Moalic Y."/>
            <person name="Frolova A."/>
            <person name="Shao Z."/>
            <person name="Alain K."/>
        </authorList>
    </citation>
    <scope>NUCLEOTIDE SEQUENCE [LARGE SCALE GENOMIC DNA]</scope>
    <source>
        <strain evidence="12 13">SU872</strain>
    </source>
</reference>
<keyword evidence="8" id="KW-0653">Protein transport</keyword>
<dbReference type="GO" id="GO:0009288">
    <property type="term" value="C:bacterial-type flagellum"/>
    <property type="evidence" value="ECO:0007669"/>
    <property type="project" value="InterPro"/>
</dbReference>
<evidence type="ECO:0000313" key="12">
    <source>
        <dbReference type="EMBL" id="QJA06858.1"/>
    </source>
</evidence>
<accession>A0A6H1WUJ6</accession>
<dbReference type="GO" id="GO:0015031">
    <property type="term" value="P:protein transport"/>
    <property type="evidence" value="ECO:0007669"/>
    <property type="project" value="UniProtKB-KW"/>
</dbReference>
<evidence type="ECO:0000256" key="9">
    <source>
        <dbReference type="ARBA" id="ARBA00023225"/>
    </source>
</evidence>
<dbReference type="Proteomes" id="UP000501253">
    <property type="component" value="Chromosome"/>
</dbReference>
<dbReference type="PANTHER" id="PTHR34982">
    <property type="entry name" value="YOP PROTEINS TRANSLOCATION PROTEIN L"/>
    <property type="match status" value="1"/>
</dbReference>
<name>A0A6H1WUJ6_9BACT</name>
<evidence type="ECO:0000259" key="11">
    <source>
        <dbReference type="Pfam" id="PF02108"/>
    </source>
</evidence>
<dbReference type="GO" id="GO:0005829">
    <property type="term" value="C:cytosol"/>
    <property type="evidence" value="ECO:0007669"/>
    <property type="project" value="TreeGrafter"/>
</dbReference>
<dbReference type="GO" id="GO:0003774">
    <property type="term" value="F:cytoskeletal motor activity"/>
    <property type="evidence" value="ECO:0007669"/>
    <property type="project" value="InterPro"/>
</dbReference>
<dbReference type="GO" id="GO:0071973">
    <property type="term" value="P:bacterial-type flagellum-dependent cell motility"/>
    <property type="evidence" value="ECO:0007669"/>
    <property type="project" value="InterPro"/>
</dbReference>
<dbReference type="Pfam" id="PF02108">
    <property type="entry name" value="FliH"/>
    <property type="match status" value="1"/>
</dbReference>
<dbReference type="InterPro" id="IPR018035">
    <property type="entry name" value="Flagellar_FliH/T3SS_HrpE"/>
</dbReference>
<dbReference type="InterPro" id="IPR000563">
    <property type="entry name" value="Flag_FliH"/>
</dbReference>
<dbReference type="PANTHER" id="PTHR34982:SF1">
    <property type="entry name" value="FLAGELLAR ASSEMBLY PROTEIN FLIH"/>
    <property type="match status" value="1"/>
</dbReference>
<comment type="function">
    <text evidence="1">Needed for flagellar regrowth and assembly.</text>
</comment>
<proteinExistence type="inferred from homology"/>
<dbReference type="EMBL" id="CP042909">
    <property type="protein sequence ID" value="QJA06858.1"/>
    <property type="molecule type" value="Genomic_DNA"/>
</dbReference>
<evidence type="ECO:0000256" key="5">
    <source>
        <dbReference type="ARBA" id="ARBA00022448"/>
    </source>
</evidence>
<keyword evidence="7" id="KW-1005">Bacterial flagellum biogenesis</keyword>
<dbReference type="InterPro" id="IPR051472">
    <property type="entry name" value="T3SS_Stator/FliH"/>
</dbReference>
<evidence type="ECO:0000256" key="7">
    <source>
        <dbReference type="ARBA" id="ARBA00022795"/>
    </source>
</evidence>
<comment type="subcellular location">
    <subcellularLocation>
        <location evidence="2">Cytoplasm</location>
    </subcellularLocation>
</comment>
<sequence>MSKILKGVEALRIEFQETESFRSLEDFFAPKAPEKKSLKKEDQILWKLAEKAYREGYREGLEEGRTAGFEKGYAEGRARAEKEAQALRARLEKEYGEKRAQLDQLLASLQEEISRGVLSLDREVLALLKLLVQKLFFREFLRDESVILRVVREALREVVEGSRVTVRVHPREARILQETDLRALSEKTFPEIRVEADPSISPGGCLLETDFGLVDATLERRWTNLLRALEEAAEGES</sequence>
<keyword evidence="13" id="KW-1185">Reference proteome</keyword>
<feature type="coiled-coil region" evidence="10">
    <location>
        <begin position="77"/>
        <end position="112"/>
    </location>
</feature>
<comment type="similarity">
    <text evidence="3">Belongs to the FliH family.</text>
</comment>
<dbReference type="RefSeq" id="WP_168720207.1">
    <property type="nucleotide sequence ID" value="NZ_CP042909.1"/>
</dbReference>
<keyword evidence="5" id="KW-0813">Transport</keyword>
<evidence type="ECO:0000256" key="8">
    <source>
        <dbReference type="ARBA" id="ARBA00022927"/>
    </source>
</evidence>
<dbReference type="AlphaFoldDB" id="A0A6H1WUJ6"/>
<dbReference type="PRINTS" id="PR01003">
    <property type="entry name" value="FLGFLIH"/>
</dbReference>
<feature type="domain" description="Flagellar assembly protein FliH/Type III secretion system HrpE" evidence="11">
    <location>
        <begin position="98"/>
        <end position="224"/>
    </location>
</feature>
<dbReference type="GO" id="GO:0044781">
    <property type="term" value="P:bacterial-type flagellum organization"/>
    <property type="evidence" value="ECO:0007669"/>
    <property type="project" value="UniProtKB-KW"/>
</dbReference>
<evidence type="ECO:0000256" key="2">
    <source>
        <dbReference type="ARBA" id="ARBA00004496"/>
    </source>
</evidence>
<organism evidence="12 13">
    <name type="scientific">Thermosulfurimonas marina</name>
    <dbReference type="NCBI Taxonomy" id="2047767"/>
    <lineage>
        <taxon>Bacteria</taxon>
        <taxon>Pseudomonadati</taxon>
        <taxon>Thermodesulfobacteriota</taxon>
        <taxon>Thermodesulfobacteria</taxon>
        <taxon>Thermodesulfobacteriales</taxon>
        <taxon>Thermodesulfobacteriaceae</taxon>
        <taxon>Thermosulfurimonas</taxon>
    </lineage>
</organism>
<protein>
    <recommendedName>
        <fullName evidence="4">Flagellar assembly protein FliH</fullName>
    </recommendedName>
</protein>
<evidence type="ECO:0000256" key="4">
    <source>
        <dbReference type="ARBA" id="ARBA00016507"/>
    </source>
</evidence>
<evidence type="ECO:0000313" key="13">
    <source>
        <dbReference type="Proteomes" id="UP000501253"/>
    </source>
</evidence>
<evidence type="ECO:0000256" key="1">
    <source>
        <dbReference type="ARBA" id="ARBA00003041"/>
    </source>
</evidence>
<keyword evidence="6" id="KW-0963">Cytoplasm</keyword>
<dbReference type="KEGG" id="tmai:FVE67_08680"/>
<keyword evidence="10" id="KW-0175">Coiled coil</keyword>
<keyword evidence="9" id="KW-1006">Bacterial flagellum protein export</keyword>